<evidence type="ECO:0000313" key="3">
    <source>
        <dbReference type="Proteomes" id="UP000002384"/>
    </source>
</evidence>
<name>B7KL27_GLOC7</name>
<keyword evidence="1" id="KW-0812">Transmembrane</keyword>
<dbReference type="Pfam" id="PF20358">
    <property type="entry name" value="DUF6653"/>
    <property type="match status" value="1"/>
</dbReference>
<dbReference type="Proteomes" id="UP000002384">
    <property type="component" value="Chromosome"/>
</dbReference>
<keyword evidence="1" id="KW-1133">Transmembrane helix</keyword>
<dbReference type="eggNOG" id="ENOG5031G5S">
    <property type="taxonomic scope" value="Bacteria"/>
</dbReference>
<feature type="transmembrane region" description="Helical" evidence="1">
    <location>
        <begin position="107"/>
        <end position="140"/>
    </location>
</feature>
<accession>B7KL27</accession>
<feature type="transmembrane region" description="Helical" evidence="1">
    <location>
        <begin position="46"/>
        <end position="64"/>
    </location>
</feature>
<dbReference type="OrthoDB" id="1442233at2"/>
<dbReference type="InterPro" id="IPR046595">
    <property type="entry name" value="DUF6653"/>
</dbReference>
<dbReference type="EMBL" id="CP001291">
    <property type="protein sequence ID" value="ACK72399.1"/>
    <property type="molecule type" value="Genomic_DNA"/>
</dbReference>
<evidence type="ECO:0000256" key="1">
    <source>
        <dbReference type="SAM" id="Phobius"/>
    </source>
</evidence>
<sequence>MTLERTIASAFDMKDETWQRHASPWSVWTRFSVLPLLILAFWSRIWLGWGSLIPIAMAVGWMWYNPRIFNKPTSTNNWASKAVLGERVWLNRDQIPVPPHHRYLPNILSGVAASGIIFVILGVITLKIWPTFLGIILLNLSKLWFIDRMVWLYEDMKDQVPEYKQWLY</sequence>
<keyword evidence="3" id="KW-1185">Reference proteome</keyword>
<gene>
    <name evidence="2" type="ordered locus">PCC7424_4025</name>
</gene>
<evidence type="ECO:0000313" key="2">
    <source>
        <dbReference type="EMBL" id="ACK72399.1"/>
    </source>
</evidence>
<organism evidence="2 3">
    <name type="scientific">Gloeothece citriformis (strain PCC 7424)</name>
    <name type="common">Cyanothece sp. (strain PCC 7424)</name>
    <dbReference type="NCBI Taxonomy" id="65393"/>
    <lineage>
        <taxon>Bacteria</taxon>
        <taxon>Bacillati</taxon>
        <taxon>Cyanobacteriota</taxon>
        <taxon>Cyanophyceae</taxon>
        <taxon>Oscillatoriophycideae</taxon>
        <taxon>Chroococcales</taxon>
        <taxon>Aphanothecaceae</taxon>
        <taxon>Gloeothece</taxon>
        <taxon>Gloeothece citriformis</taxon>
    </lineage>
</organism>
<dbReference type="KEGG" id="cyc:PCC7424_4025"/>
<proteinExistence type="predicted"/>
<dbReference type="STRING" id="65393.PCC7424_4025"/>
<keyword evidence="1" id="KW-0472">Membrane</keyword>
<reference evidence="3" key="1">
    <citation type="journal article" date="2011" name="MBio">
        <title>Novel metabolic attributes of the genus Cyanothece, comprising a group of unicellular nitrogen-fixing Cyanobacteria.</title>
        <authorList>
            <person name="Bandyopadhyay A."/>
            <person name="Elvitigala T."/>
            <person name="Welsh E."/>
            <person name="Stockel J."/>
            <person name="Liberton M."/>
            <person name="Min H."/>
            <person name="Sherman L.A."/>
            <person name="Pakrasi H.B."/>
        </authorList>
    </citation>
    <scope>NUCLEOTIDE SEQUENCE [LARGE SCALE GENOMIC DNA]</scope>
    <source>
        <strain evidence="3">PCC 7424</strain>
    </source>
</reference>
<dbReference type="AlphaFoldDB" id="B7KL27"/>
<dbReference type="RefSeq" id="WP_015955984.1">
    <property type="nucleotide sequence ID" value="NC_011729.1"/>
</dbReference>
<protein>
    <submittedName>
        <fullName evidence="2">Uncharacterized protein</fullName>
    </submittedName>
</protein>
<dbReference type="HOGENOM" id="CLU_125938_0_0_3"/>